<dbReference type="InterPro" id="IPR027417">
    <property type="entry name" value="P-loop_NTPase"/>
</dbReference>
<accession>A0A073IE19</accession>
<evidence type="ECO:0000256" key="6">
    <source>
        <dbReference type="ARBA" id="ARBA00023136"/>
    </source>
</evidence>
<protein>
    <recommendedName>
        <fullName evidence="9">Conjugal transfer protein TraG</fullName>
    </recommendedName>
</protein>
<keyword evidence="8" id="KW-1185">Reference proteome</keyword>
<evidence type="ECO:0000256" key="2">
    <source>
        <dbReference type="ARBA" id="ARBA00008806"/>
    </source>
</evidence>
<dbReference type="Proteomes" id="UP000027734">
    <property type="component" value="Unassembled WGS sequence"/>
</dbReference>
<keyword evidence="3" id="KW-1003">Cell membrane</keyword>
<comment type="similarity">
    <text evidence="2">Belongs to the VirD4/TraG family.</text>
</comment>
<name>A0A073IE19_9RHOB</name>
<dbReference type="InterPro" id="IPR051539">
    <property type="entry name" value="T4SS-coupling_protein"/>
</dbReference>
<dbReference type="AlphaFoldDB" id="A0A073IE19"/>
<keyword evidence="5" id="KW-1133">Transmembrane helix</keyword>
<dbReference type="Gene3D" id="3.40.50.300">
    <property type="entry name" value="P-loop containing nucleotide triphosphate hydrolases"/>
    <property type="match status" value="2"/>
</dbReference>
<sequence>MIGKFIKEGGKHAAYALVFGKFLKRQSGARLQSAKELGQSLNAKNTGLLIDGAEGRLSERESFQNVCVIARVGAGKTSRYIIPNVLDKASRKCSIVVNDPKGEVFAETSGFMQAKGFKVIAINPEDLQNSASFNPLLEAKTDIEIEQVAEILIKAGSGSSAKDQFWDNGAIRLISVLLKLLQRAGQQDPANYTLGNLYHLLQNFGSDGTPLDEFVIHWAYDPTNPDDSTLWEEWKGATTGNSNAVQSFALTALTALKAFTNRNLVALTATSSVNLEDIRREKTVIYFITPPHLTEYYGFWTSVFFRSVFNASMRRMPDRRTLPLYVLYDEFGHSTIPSFVSVANTIRGYKVSLSIVLQSLSQLSARYGTDYARSIQGGFMTYLAYAGSDQDTARFFEAIAGKVVDVRRDKIEDITQQRQEYNLLNADEVRRIGDTQAVLVSANRHPALLETTPYFAHRRYSKIPRRFGPARITGAVQASQVKRISLS</sequence>
<dbReference type="Pfam" id="PF02534">
    <property type="entry name" value="T4SS-DNA_transf"/>
    <property type="match status" value="1"/>
</dbReference>
<evidence type="ECO:0000256" key="3">
    <source>
        <dbReference type="ARBA" id="ARBA00022475"/>
    </source>
</evidence>
<comment type="caution">
    <text evidence="7">The sequence shown here is derived from an EMBL/GenBank/DDBJ whole genome shotgun (WGS) entry which is preliminary data.</text>
</comment>
<proteinExistence type="inferred from homology"/>
<dbReference type="GO" id="GO:0005886">
    <property type="term" value="C:plasma membrane"/>
    <property type="evidence" value="ECO:0007669"/>
    <property type="project" value="UniProtKB-SubCell"/>
</dbReference>
<keyword evidence="6" id="KW-0472">Membrane</keyword>
<keyword evidence="4" id="KW-0812">Transmembrane</keyword>
<dbReference type="eggNOG" id="COG3505">
    <property type="taxonomic scope" value="Bacteria"/>
</dbReference>
<evidence type="ECO:0000256" key="1">
    <source>
        <dbReference type="ARBA" id="ARBA00004651"/>
    </source>
</evidence>
<dbReference type="InterPro" id="IPR003688">
    <property type="entry name" value="TraG/VirD4"/>
</dbReference>
<evidence type="ECO:0000256" key="4">
    <source>
        <dbReference type="ARBA" id="ARBA00022692"/>
    </source>
</evidence>
<evidence type="ECO:0000313" key="7">
    <source>
        <dbReference type="EMBL" id="KEJ87820.1"/>
    </source>
</evidence>
<evidence type="ECO:0000256" key="5">
    <source>
        <dbReference type="ARBA" id="ARBA00022989"/>
    </source>
</evidence>
<evidence type="ECO:0008006" key="9">
    <source>
        <dbReference type="Google" id="ProtNLM"/>
    </source>
</evidence>
<dbReference type="CDD" id="cd01127">
    <property type="entry name" value="TrwB_TraG_TraD_VirD4"/>
    <property type="match status" value="2"/>
</dbReference>
<dbReference type="PANTHER" id="PTHR37937">
    <property type="entry name" value="CONJUGATIVE TRANSFER: DNA TRANSPORT"/>
    <property type="match status" value="1"/>
</dbReference>
<comment type="subcellular location">
    <subcellularLocation>
        <location evidence="1">Cell membrane</location>
        <topology evidence="1">Multi-pass membrane protein</topology>
    </subcellularLocation>
</comment>
<dbReference type="STRING" id="1300350.Z948_71"/>
<evidence type="ECO:0000313" key="8">
    <source>
        <dbReference type="Proteomes" id="UP000027734"/>
    </source>
</evidence>
<dbReference type="EMBL" id="JAMC01000014">
    <property type="protein sequence ID" value="KEJ87820.1"/>
    <property type="molecule type" value="Genomic_DNA"/>
</dbReference>
<gene>
    <name evidence="7" type="ORF">DSW25_04895</name>
</gene>
<dbReference type="PANTHER" id="PTHR37937:SF1">
    <property type="entry name" value="CONJUGATIVE TRANSFER: DNA TRANSPORT"/>
    <property type="match status" value="1"/>
</dbReference>
<organism evidence="7 8">
    <name type="scientific">Sulfitobacter donghicola DSW-25 = KCTC 12864 = JCM 14565</name>
    <dbReference type="NCBI Taxonomy" id="1300350"/>
    <lineage>
        <taxon>Bacteria</taxon>
        <taxon>Pseudomonadati</taxon>
        <taxon>Pseudomonadota</taxon>
        <taxon>Alphaproteobacteria</taxon>
        <taxon>Rhodobacterales</taxon>
        <taxon>Roseobacteraceae</taxon>
        <taxon>Sulfitobacter</taxon>
    </lineage>
</organism>
<dbReference type="SUPFAM" id="SSF52540">
    <property type="entry name" value="P-loop containing nucleoside triphosphate hydrolases"/>
    <property type="match status" value="1"/>
</dbReference>
<reference evidence="7 8" key="1">
    <citation type="submission" date="2014-01" db="EMBL/GenBank/DDBJ databases">
        <title>Sulfitobacter donghicola JCM 14565 Genome Sequencing.</title>
        <authorList>
            <person name="Lai Q."/>
            <person name="Hong Z."/>
        </authorList>
    </citation>
    <scope>NUCLEOTIDE SEQUENCE [LARGE SCALE GENOMIC DNA]</scope>
    <source>
        <strain evidence="7 8">JCM 14565</strain>
    </source>
</reference>